<dbReference type="EMBL" id="UYRW01000883">
    <property type="protein sequence ID" value="VDK71867.1"/>
    <property type="molecule type" value="Genomic_DNA"/>
</dbReference>
<evidence type="ECO:0000313" key="3">
    <source>
        <dbReference type="Proteomes" id="UP000271087"/>
    </source>
</evidence>
<dbReference type="OrthoDB" id="5842539at2759"/>
<evidence type="ECO:0000313" key="4">
    <source>
        <dbReference type="WBParaSite" id="nOo.2.0.1.t04135-RA"/>
    </source>
</evidence>
<reference evidence="2 3" key="2">
    <citation type="submission" date="2018-08" db="EMBL/GenBank/DDBJ databases">
        <authorList>
            <person name="Laetsch R D."/>
            <person name="Stevens L."/>
            <person name="Kumar S."/>
            <person name="Blaxter L. M."/>
        </authorList>
    </citation>
    <scope>NUCLEOTIDE SEQUENCE [LARGE SCALE GENOMIC DNA]</scope>
</reference>
<name>A0A182E7Y6_ONCOC</name>
<dbReference type="WBParaSite" id="nOo.2.0.1.t04135-RA">
    <property type="protein sequence ID" value="nOo.2.0.1.t04135-RA"/>
    <property type="gene ID" value="nOo.2.0.1.g04135"/>
</dbReference>
<keyword evidence="3" id="KW-1185">Reference proteome</keyword>
<evidence type="ECO:0000313" key="2">
    <source>
        <dbReference type="EMBL" id="VDK71867.1"/>
    </source>
</evidence>
<accession>A0A182E7Y6</accession>
<proteinExistence type="predicted"/>
<dbReference type="AlphaFoldDB" id="A0A182E7Y6"/>
<evidence type="ECO:0000256" key="1">
    <source>
        <dbReference type="SAM" id="MobiDB-lite"/>
    </source>
</evidence>
<gene>
    <name evidence="2" type="ORF">NOO_LOCUS4135</name>
</gene>
<feature type="compositionally biased region" description="Low complexity" evidence="1">
    <location>
        <begin position="174"/>
        <end position="197"/>
    </location>
</feature>
<reference evidence="4" key="1">
    <citation type="submission" date="2016-06" db="UniProtKB">
        <authorList>
            <consortium name="WormBaseParasite"/>
        </authorList>
    </citation>
    <scope>IDENTIFICATION</scope>
</reference>
<feature type="region of interest" description="Disordered" evidence="1">
    <location>
        <begin position="149"/>
        <end position="197"/>
    </location>
</feature>
<organism evidence="4">
    <name type="scientific">Onchocerca ochengi</name>
    <name type="common">Filarial nematode worm</name>
    <dbReference type="NCBI Taxonomy" id="42157"/>
    <lineage>
        <taxon>Eukaryota</taxon>
        <taxon>Metazoa</taxon>
        <taxon>Ecdysozoa</taxon>
        <taxon>Nematoda</taxon>
        <taxon>Chromadorea</taxon>
        <taxon>Rhabditida</taxon>
        <taxon>Spirurina</taxon>
        <taxon>Spiruromorpha</taxon>
        <taxon>Filarioidea</taxon>
        <taxon>Onchocercidae</taxon>
        <taxon>Onchocerca</taxon>
    </lineage>
</organism>
<dbReference type="Proteomes" id="UP000271087">
    <property type="component" value="Unassembled WGS sequence"/>
</dbReference>
<feature type="compositionally biased region" description="Polar residues" evidence="1">
    <location>
        <begin position="428"/>
        <end position="437"/>
    </location>
</feature>
<feature type="compositionally biased region" description="Basic and acidic residues" evidence="1">
    <location>
        <begin position="155"/>
        <end position="165"/>
    </location>
</feature>
<sequence length="473" mass="52826">MMETNLRKTEMPKMNVCSELTTLNIRLAVRQAVADFCANPEQTVESIVNARFENLVEPVQRLVAARLEHVYEQLQYSILSPSNEPPPFESVLRFLSEHIDESEKQIVQRFEKDNVSLRGHMHKKWQKFKTPLLIPTNPASPVVDIPRLENLTSGHSRDSASDKRQKSTRKVQNSNFFSLSKSTSSTSTSSDFSLSSDDSLLQPIHESESNRQELDLSERKANNISSCSLTERSFQHTRSNRKIDTDDKVLTEIPVVLEQEFVPTVPSIEEATIYPTSANIKSKMPVSLNSSLRSDDDKVTVRYIPKKVPAIDAAVSTDPVFTNNQSIEKIEVGVNTVIEMGTYMADGSSSSNTASDSSVGQLPKRLFDTILQRPSLRIVSLRPDGSIVPKDDSVSRHFPSVREWTPVTSEENTEESVLDSKAEACDMTNKSDLSHSGYNEKERLDSVSASASRPDPFEEDLNTLANISPLPHS</sequence>
<protein>
    <submittedName>
        <fullName evidence="4">L27 domain-containing protein</fullName>
    </submittedName>
</protein>
<feature type="region of interest" description="Disordered" evidence="1">
    <location>
        <begin position="405"/>
        <end position="473"/>
    </location>
</feature>